<feature type="coiled-coil region" evidence="1">
    <location>
        <begin position="187"/>
        <end position="221"/>
    </location>
</feature>
<name>A0A9P8NVH8_9ASCO</name>
<accession>A0A9P8NVH8</accession>
<evidence type="ECO:0000256" key="1">
    <source>
        <dbReference type="SAM" id="Coils"/>
    </source>
</evidence>
<evidence type="ECO:0000313" key="3">
    <source>
        <dbReference type="EMBL" id="KAH3661073.1"/>
    </source>
</evidence>
<reference evidence="3" key="2">
    <citation type="submission" date="2021-01" db="EMBL/GenBank/DDBJ databases">
        <authorList>
            <person name="Schikora-Tamarit M.A."/>
        </authorList>
    </citation>
    <scope>NUCLEOTIDE SEQUENCE</scope>
    <source>
        <strain evidence="3">NCAIM Y.01608</strain>
    </source>
</reference>
<feature type="coiled-coil region" evidence="1">
    <location>
        <begin position="296"/>
        <end position="347"/>
    </location>
</feature>
<comment type="caution">
    <text evidence="3">The sequence shown here is derived from an EMBL/GenBank/DDBJ whole genome shotgun (WGS) entry which is preliminary data.</text>
</comment>
<sequence>MSYKTERVGSGDESDKEVFSDTPGHSVPTTAELSNFSVTNSPRTAGGSPLRSWSRDASARRERRAARLQSIEILRAKLAGSPNASSEEEQQEQLDIDKTLNILPVPNFTIRSTWRGTNDVPPGKHTNNIGTSASEFNEIDSLQKQLTDCKIQLRLQKELLLERYGEESSAMEFLKRQFENSDDHRETEHLRKQFDDLVKAFEELQSQLEVLQRDHQDWKSMADQILDVIDEAGGDTTVVERARKGGLSAKLRAVGLETERLAQKINSSRGQEFVEISGKDPIIKGTEHDETLLERLDELETKTHQLADEKLQVEKRISELEKENNRLRDELQKLNLLEEENPTLKDLESKFEELKIQKSQPDERILAMEARLKDYEGLQAIYEDTKSKFDVLLEEKENIQMQLSEAQRKLQAIDDREIDPDKTSPEELKEYVAKLETDLNSALVKQRQLNSEKIKLNYQIDELKSLIRSHEENALYAEQKWQDYLTSDVNFQTHLIQILSEILDKQSIREAAAKILQLANRDELQLNETDTKKLYETIFEYDLAAVRTIVADHGELSKKASTDHAPVADESLKLRIEELTKRWKHAEETLAFERKQSEKRLQELERENKKLRQ</sequence>
<dbReference type="AlphaFoldDB" id="A0A9P8NVH8"/>
<feature type="compositionally biased region" description="Basic and acidic residues" evidence="2">
    <location>
        <begin position="1"/>
        <end position="10"/>
    </location>
</feature>
<feature type="compositionally biased region" description="Polar residues" evidence="2">
    <location>
        <begin position="27"/>
        <end position="43"/>
    </location>
</feature>
<evidence type="ECO:0000313" key="4">
    <source>
        <dbReference type="Proteomes" id="UP000788993"/>
    </source>
</evidence>
<dbReference type="EMBL" id="JAEUBD010001468">
    <property type="protein sequence ID" value="KAH3661073.1"/>
    <property type="molecule type" value="Genomic_DNA"/>
</dbReference>
<reference evidence="3" key="1">
    <citation type="journal article" date="2021" name="Open Biol.">
        <title>Shared evolutionary footprints suggest mitochondrial oxidative damage underlies multiple complex I losses in fungi.</title>
        <authorList>
            <person name="Schikora-Tamarit M.A."/>
            <person name="Marcet-Houben M."/>
            <person name="Nosek J."/>
            <person name="Gabaldon T."/>
        </authorList>
    </citation>
    <scope>NUCLEOTIDE SEQUENCE</scope>
    <source>
        <strain evidence="3">NCAIM Y.01608</strain>
    </source>
</reference>
<protein>
    <submittedName>
        <fullName evidence="3">Uncharacterized protein</fullName>
    </submittedName>
</protein>
<dbReference type="Proteomes" id="UP000788993">
    <property type="component" value="Unassembled WGS sequence"/>
</dbReference>
<feature type="coiled-coil region" evidence="1">
    <location>
        <begin position="576"/>
        <end position="607"/>
    </location>
</feature>
<evidence type="ECO:0000256" key="2">
    <source>
        <dbReference type="SAM" id="MobiDB-lite"/>
    </source>
</evidence>
<organism evidence="3 4">
    <name type="scientific">Ogataea polymorpha</name>
    <dbReference type="NCBI Taxonomy" id="460523"/>
    <lineage>
        <taxon>Eukaryota</taxon>
        <taxon>Fungi</taxon>
        <taxon>Dikarya</taxon>
        <taxon>Ascomycota</taxon>
        <taxon>Saccharomycotina</taxon>
        <taxon>Pichiomycetes</taxon>
        <taxon>Pichiales</taxon>
        <taxon>Pichiaceae</taxon>
        <taxon>Ogataea</taxon>
    </lineage>
</organism>
<keyword evidence="1" id="KW-0175">Coiled coil</keyword>
<proteinExistence type="predicted"/>
<feature type="region of interest" description="Disordered" evidence="2">
    <location>
        <begin position="1"/>
        <end position="65"/>
    </location>
</feature>
<feature type="coiled-coil region" evidence="1">
    <location>
        <begin position="382"/>
        <end position="480"/>
    </location>
</feature>
<gene>
    <name evidence="3" type="ORF">OGATHE_005406</name>
</gene>
<keyword evidence="4" id="KW-1185">Reference proteome</keyword>